<feature type="coiled-coil region" evidence="1">
    <location>
        <begin position="858"/>
        <end position="927"/>
    </location>
</feature>
<evidence type="ECO:0000256" key="1">
    <source>
        <dbReference type="SAM" id="Coils"/>
    </source>
</evidence>
<dbReference type="EMBL" id="OOIL02002469">
    <property type="protein sequence ID" value="VFQ82926.1"/>
    <property type="molecule type" value="Genomic_DNA"/>
</dbReference>
<dbReference type="AlphaFoldDB" id="A0A484M4F0"/>
<proteinExistence type="predicted"/>
<evidence type="ECO:0000313" key="4">
    <source>
        <dbReference type="Proteomes" id="UP000595140"/>
    </source>
</evidence>
<dbReference type="OrthoDB" id="1752359at2759"/>
<evidence type="ECO:0000256" key="2">
    <source>
        <dbReference type="SAM" id="MobiDB-lite"/>
    </source>
</evidence>
<protein>
    <submittedName>
        <fullName evidence="3">Uncharacterized protein</fullName>
    </submittedName>
</protein>
<feature type="compositionally biased region" description="Basic and acidic residues" evidence="2">
    <location>
        <begin position="682"/>
        <end position="693"/>
    </location>
</feature>
<keyword evidence="1" id="KW-0175">Coiled coil</keyword>
<feature type="compositionally biased region" description="Acidic residues" evidence="2">
    <location>
        <begin position="694"/>
        <end position="713"/>
    </location>
</feature>
<accession>A0A484M4F0</accession>
<evidence type="ECO:0000313" key="3">
    <source>
        <dbReference type="EMBL" id="VFQ82926.1"/>
    </source>
</evidence>
<keyword evidence="4" id="KW-1185">Reference proteome</keyword>
<reference evidence="3 4" key="1">
    <citation type="submission" date="2018-04" db="EMBL/GenBank/DDBJ databases">
        <authorList>
            <person name="Vogel A."/>
        </authorList>
    </citation>
    <scope>NUCLEOTIDE SEQUENCE [LARGE SCALE GENOMIC DNA]</scope>
</reference>
<feature type="region of interest" description="Disordered" evidence="2">
    <location>
        <begin position="677"/>
        <end position="726"/>
    </location>
</feature>
<organism evidence="3 4">
    <name type="scientific">Cuscuta campestris</name>
    <dbReference type="NCBI Taxonomy" id="132261"/>
    <lineage>
        <taxon>Eukaryota</taxon>
        <taxon>Viridiplantae</taxon>
        <taxon>Streptophyta</taxon>
        <taxon>Embryophyta</taxon>
        <taxon>Tracheophyta</taxon>
        <taxon>Spermatophyta</taxon>
        <taxon>Magnoliopsida</taxon>
        <taxon>eudicotyledons</taxon>
        <taxon>Gunneridae</taxon>
        <taxon>Pentapetalae</taxon>
        <taxon>asterids</taxon>
        <taxon>lamiids</taxon>
        <taxon>Solanales</taxon>
        <taxon>Convolvulaceae</taxon>
        <taxon>Cuscuteae</taxon>
        <taxon>Cuscuta</taxon>
        <taxon>Cuscuta subgen. Grammica</taxon>
        <taxon>Cuscuta sect. Cleistogrammica</taxon>
    </lineage>
</organism>
<feature type="region of interest" description="Disordered" evidence="2">
    <location>
        <begin position="740"/>
        <end position="784"/>
    </location>
</feature>
<sequence>MFGYTTIFVPEDICRHGFRLFLAHLNKACHVLENCKGKSLGEEQPHSIDTSISKSLFESDIGGTTIKPVSSLAAKDGSFVLISTQSSPNLELFTSGINATQPIDEDALEKSLLTATPAPSKQAVSAPFDASKLGLNVVCPNESIHSSAQSRLNYANTIQLPQLHNTSRAFNIHALPFLPSIPVQKHPQLGNSLKELKEMESEPKVNSGGLQQGKSLKELKALAVNKEAVQTNAVSTKPLGLLDLKLIYECSSQISLIDMPLGMKGEEHKMQKDGGDEVSKIVPDKIEMLVDDENSYTLDAEMELNAIHILDDFNRKGVFKKRPESGQILLPPIQEDDESAPLSRSGLSLLRAEAERLTCLRKPMDGRPALVAPRMTDPAGAECTVLPSRSSLVFCLGPAKWALAKLGWPSSCWAGYPHSRPFTMIRDRTPLPLISFTISVHSPSPSQPNLKVSSLFPALMTSSDSNPSTPAVDPAAVCFEEMYRQDPSLRPDGLMGGIDHSRVLSAVPLRTSVTVASSSQAPPLKKKKKSKVVQGKNPKSLPVTVLETGPITNTGCLLLDVDFDEALRFVGDGYVAECGMAVFPSSLKLWKAKFVFISGFPGDRHPFQARFPDCHAFIRHPRREATPELLAHAQKLLEDCRPKPPHVYTVCTEQNLAEVGVLISLERQFELSEAVLGSRPKHGLEESAPRSEDLESEDNGEEDDGEAETDEELGQPSYSEGVAGDMNPVDVIRKAKLLARNRSRGEEVQQKPPSEDASGSAASIPNLETVPTRNLRKRKDGKCPTSFDKVDGDVNAEVEVASLSAVLKDEDEILSSLQGLVDGFHKKVSAKLSLISKRRAGAEFSSGVDFLALVETELSRLRKLAETEHEQAAELEMQAKAKSEEVVRLQGLLKESEESASQLTASMAELEGRLRQSEGRISELDVELAEAVSSRRSMEVERDRSLAEREQAFVEKERAISDFLQSPSFKEVCLEKMAAYYEDWHGTEAGTEKMGWKGRSGSRAVSITGFSLSFAGPEE</sequence>
<name>A0A484M4F0_9ASTE</name>
<dbReference type="Proteomes" id="UP000595140">
    <property type="component" value="Unassembled WGS sequence"/>
</dbReference>
<gene>
    <name evidence="3" type="ORF">CCAM_LOCUS24702</name>
</gene>